<gene>
    <name evidence="1" type="ORF">VICG_00760</name>
</gene>
<dbReference type="InParanoid" id="L2GNE2"/>
<dbReference type="InterPro" id="IPR012348">
    <property type="entry name" value="RNR-like"/>
</dbReference>
<proteinExistence type="predicted"/>
<keyword evidence="2" id="KW-1185">Reference proteome</keyword>
<evidence type="ECO:0000313" key="1">
    <source>
        <dbReference type="EMBL" id="ELA42119.1"/>
    </source>
</evidence>
<name>L2GNE2_VITCO</name>
<dbReference type="EMBL" id="JH370134">
    <property type="protein sequence ID" value="ELA42119.1"/>
    <property type="molecule type" value="Genomic_DNA"/>
</dbReference>
<evidence type="ECO:0000313" key="2">
    <source>
        <dbReference type="Proteomes" id="UP000011082"/>
    </source>
</evidence>
<sequence length="55" mass="6559">MSKKSEEKSTAVEPLLDPSQTRYVLFPIQYHDIWHYYKKAESSSGQSRKWTYTMT</sequence>
<dbReference type="Proteomes" id="UP000011082">
    <property type="component" value="Unassembled WGS sequence"/>
</dbReference>
<dbReference type="STRING" id="993615.L2GNE2"/>
<dbReference type="OrthoDB" id="10248373at2759"/>
<dbReference type="Gene3D" id="1.10.620.20">
    <property type="entry name" value="Ribonucleotide Reductase, subunit A"/>
    <property type="match status" value="1"/>
</dbReference>
<reference evidence="2" key="1">
    <citation type="submission" date="2011-05" db="EMBL/GenBank/DDBJ databases">
        <title>The genome sequence of Vittaforma corneae strain ATCC 50505.</title>
        <authorList>
            <consortium name="The Broad Institute Genome Sequencing Platform"/>
            <person name="Cuomo C."/>
            <person name="Didier E."/>
            <person name="Bowers L."/>
            <person name="Young S.K."/>
            <person name="Zeng Q."/>
            <person name="Gargeya S."/>
            <person name="Fitzgerald M."/>
            <person name="Haas B."/>
            <person name="Abouelleil A."/>
            <person name="Alvarado L."/>
            <person name="Arachchi H.M."/>
            <person name="Berlin A."/>
            <person name="Chapman S.B."/>
            <person name="Gearin G."/>
            <person name="Goldberg J."/>
            <person name="Griggs A."/>
            <person name="Gujja S."/>
            <person name="Hansen M."/>
            <person name="Heiman D."/>
            <person name="Howarth C."/>
            <person name="Larimer J."/>
            <person name="Lui A."/>
            <person name="MacDonald P.J.P."/>
            <person name="McCowen C."/>
            <person name="Montmayeur A."/>
            <person name="Murphy C."/>
            <person name="Neiman D."/>
            <person name="Pearson M."/>
            <person name="Priest M."/>
            <person name="Roberts A."/>
            <person name="Saif S."/>
            <person name="Shea T."/>
            <person name="Sisk P."/>
            <person name="Stolte C."/>
            <person name="Sykes S."/>
            <person name="Wortman J."/>
            <person name="Nusbaum C."/>
            <person name="Birren B."/>
        </authorList>
    </citation>
    <scope>NUCLEOTIDE SEQUENCE [LARGE SCALE GENOMIC DNA]</scope>
    <source>
        <strain evidence="2">ATCC 50505</strain>
    </source>
</reference>
<protein>
    <submittedName>
        <fullName evidence="1">Uncharacterized protein</fullName>
    </submittedName>
</protein>
<organism evidence="1 2">
    <name type="scientific">Vittaforma corneae (strain ATCC 50505)</name>
    <name type="common">Microsporidian parasite</name>
    <name type="synonym">Nosema corneum</name>
    <dbReference type="NCBI Taxonomy" id="993615"/>
    <lineage>
        <taxon>Eukaryota</taxon>
        <taxon>Fungi</taxon>
        <taxon>Fungi incertae sedis</taxon>
        <taxon>Microsporidia</taxon>
        <taxon>Nosematidae</taxon>
        <taxon>Vittaforma</taxon>
    </lineage>
</organism>
<dbReference type="AlphaFoldDB" id="L2GNE2"/>
<dbReference type="GeneID" id="19881476"/>
<dbReference type="RefSeq" id="XP_007604211.1">
    <property type="nucleotide sequence ID" value="XM_007604149.1"/>
</dbReference>
<dbReference type="HOGENOM" id="CLU_3034139_0_0_1"/>
<dbReference type="VEuPathDB" id="MicrosporidiaDB:VICG_00760"/>
<accession>L2GNE2</accession>
<dbReference type="GO" id="GO:0016491">
    <property type="term" value="F:oxidoreductase activity"/>
    <property type="evidence" value="ECO:0007669"/>
    <property type="project" value="InterPro"/>
</dbReference>